<comment type="caution">
    <text evidence="4">The sequence shown here is derived from an EMBL/GenBank/DDBJ whole genome shotgun (WGS) entry which is preliminary data.</text>
</comment>
<evidence type="ECO:0000259" key="2">
    <source>
        <dbReference type="Pfam" id="PF00156"/>
    </source>
</evidence>
<dbReference type="SUPFAM" id="SSF53271">
    <property type="entry name" value="PRTase-like"/>
    <property type="match status" value="1"/>
</dbReference>
<name>A0A940MRB0_9RHOB</name>
<reference evidence="4" key="1">
    <citation type="submission" date="2021-03" db="EMBL/GenBank/DDBJ databases">
        <title>Sagittula salina sp. nov. strain M10.9X isolated from the marine waste.</title>
        <authorList>
            <person name="Satari L."/>
            <person name="Molina-Menor E."/>
            <person name="Vidal-Verdu A."/>
            <person name="Pascual J."/>
            <person name="Pereto J."/>
            <person name="Porcar M."/>
        </authorList>
    </citation>
    <scope>NUCLEOTIDE SEQUENCE</scope>
    <source>
        <strain evidence="4">M10.9X</strain>
    </source>
</reference>
<evidence type="ECO:0000313" key="4">
    <source>
        <dbReference type="EMBL" id="MBP0483278.1"/>
    </source>
</evidence>
<dbReference type="Pfam" id="PF00156">
    <property type="entry name" value="Pribosyltran"/>
    <property type="match status" value="1"/>
</dbReference>
<organism evidence="4 5">
    <name type="scientific">Sagittula salina</name>
    <dbReference type="NCBI Taxonomy" id="2820268"/>
    <lineage>
        <taxon>Bacteria</taxon>
        <taxon>Pseudomonadati</taxon>
        <taxon>Pseudomonadota</taxon>
        <taxon>Alphaproteobacteria</taxon>
        <taxon>Rhodobacterales</taxon>
        <taxon>Roseobacteraceae</taxon>
        <taxon>Sagittula</taxon>
    </lineage>
</organism>
<dbReference type="InterPro" id="IPR044005">
    <property type="entry name" value="DZR_2"/>
</dbReference>
<evidence type="ECO:0000256" key="1">
    <source>
        <dbReference type="ARBA" id="ARBA00008007"/>
    </source>
</evidence>
<sequence>MQTLVQMVFPPRCLSCGGLVESDFGLCGDCWAQTTFTSGLCCDLCGAPLPGESESAEHCDECLTVARPWSHGRAALLYSGVGRKLVLGLKHGDRHDIARPAARWMARAARGMATPDMLVVPVPLHLSRHLARRHNQSALLAQALAAELSLDWCPDALERRQATPSLEGKSRAERFEVLAGRITVPNLRTRMIVGRPVMVVDDVMTTGATLAAAAEACLAAGATEVCTCVLARVAQAP</sequence>
<dbReference type="AlphaFoldDB" id="A0A940MRB0"/>
<dbReference type="Proteomes" id="UP000675940">
    <property type="component" value="Unassembled WGS sequence"/>
</dbReference>
<dbReference type="EMBL" id="JAGISH010000006">
    <property type="protein sequence ID" value="MBP0483278.1"/>
    <property type="molecule type" value="Genomic_DNA"/>
</dbReference>
<protein>
    <submittedName>
        <fullName evidence="4">ComF family protein</fullName>
    </submittedName>
</protein>
<gene>
    <name evidence="4" type="ORF">J5474_12345</name>
</gene>
<dbReference type="PANTHER" id="PTHR47505">
    <property type="entry name" value="DNA UTILIZATION PROTEIN YHGH"/>
    <property type="match status" value="1"/>
</dbReference>
<dbReference type="Gene3D" id="3.40.50.2020">
    <property type="match status" value="1"/>
</dbReference>
<dbReference type="InterPro" id="IPR051910">
    <property type="entry name" value="ComF/GntX_DNA_util-trans"/>
</dbReference>
<feature type="domain" description="Phosphoribosyltransferase" evidence="2">
    <location>
        <begin position="137"/>
        <end position="234"/>
    </location>
</feature>
<accession>A0A940MRB0</accession>
<evidence type="ECO:0000259" key="3">
    <source>
        <dbReference type="Pfam" id="PF18912"/>
    </source>
</evidence>
<dbReference type="InterPro" id="IPR029057">
    <property type="entry name" value="PRTase-like"/>
</dbReference>
<evidence type="ECO:0000313" key="5">
    <source>
        <dbReference type="Proteomes" id="UP000675940"/>
    </source>
</evidence>
<dbReference type="Pfam" id="PF18912">
    <property type="entry name" value="DZR_2"/>
    <property type="match status" value="1"/>
</dbReference>
<dbReference type="InterPro" id="IPR000836">
    <property type="entry name" value="PRTase_dom"/>
</dbReference>
<dbReference type="RefSeq" id="WP_209361216.1">
    <property type="nucleotide sequence ID" value="NZ_JAGISH010000006.1"/>
</dbReference>
<proteinExistence type="inferred from homology"/>
<dbReference type="PANTHER" id="PTHR47505:SF1">
    <property type="entry name" value="DNA UTILIZATION PROTEIN YHGH"/>
    <property type="match status" value="1"/>
</dbReference>
<feature type="domain" description="Double zinc ribbon" evidence="3">
    <location>
        <begin position="4"/>
        <end position="63"/>
    </location>
</feature>
<keyword evidence="5" id="KW-1185">Reference proteome</keyword>
<comment type="similarity">
    <text evidence="1">Belongs to the ComF/GntX family.</text>
</comment>